<dbReference type="FunFam" id="2.60.40.60:FF:000112">
    <property type="entry name" value="neural-cadherin isoform X1"/>
    <property type="match status" value="1"/>
</dbReference>
<dbReference type="VEuPathDB" id="VectorBase:AATE017235"/>
<dbReference type="GO" id="GO:0008013">
    <property type="term" value="F:beta-catenin binding"/>
    <property type="evidence" value="ECO:0007669"/>
    <property type="project" value="TreeGrafter"/>
</dbReference>
<dbReference type="Pfam" id="PF00028">
    <property type="entry name" value="Cadherin"/>
    <property type="match status" value="3"/>
</dbReference>
<evidence type="ECO:0000256" key="7">
    <source>
        <dbReference type="ARBA" id="ARBA00022889"/>
    </source>
</evidence>
<dbReference type="FunFam" id="2.60.40.60:FF:000128">
    <property type="entry name" value="neural-cadherin isoform X2"/>
    <property type="match status" value="1"/>
</dbReference>
<dbReference type="Gene3D" id="2.60.40.60">
    <property type="entry name" value="Cadherins"/>
    <property type="match status" value="5"/>
</dbReference>
<dbReference type="SUPFAM" id="SSF49313">
    <property type="entry name" value="Cadherin-like"/>
    <property type="match status" value="6"/>
</dbReference>
<dbReference type="CDD" id="cd00054">
    <property type="entry name" value="EGF_CA"/>
    <property type="match status" value="4"/>
</dbReference>
<feature type="domain" description="Cadherin" evidence="18">
    <location>
        <begin position="39"/>
        <end position="111"/>
    </location>
</feature>
<evidence type="ECO:0000259" key="17">
    <source>
        <dbReference type="PROSITE" id="PS50026"/>
    </source>
</evidence>
<dbReference type="InterPro" id="IPR001881">
    <property type="entry name" value="EGF-like_Ca-bd_dom"/>
</dbReference>
<evidence type="ECO:0000313" key="19">
    <source>
        <dbReference type="EnsemblMetazoa" id="AATE017235-PA.1"/>
    </source>
</evidence>
<dbReference type="GO" id="GO:0005509">
    <property type="term" value="F:calcium ion binding"/>
    <property type="evidence" value="ECO:0007669"/>
    <property type="project" value="UniProtKB-UniRule"/>
</dbReference>
<dbReference type="FunFam" id="2.10.25.10:FF:000012">
    <property type="entry name" value="Delta-like protein"/>
    <property type="match status" value="1"/>
</dbReference>
<sequence length="1663" mass="186563">MKTFPLLPDVSTPRPARAETVMHFGDVEIFVEEKHEHEVTASDADVERPNNIIYFLTGPGIDIENPSESNFDINKATGEIFVLKDEGGEGLVGFTEVQINLKDVNDNAPLFPNGIAYGNVTENGTIGMHVMTIKAEDYDDVNEGTNAKVIYSIEKNAIEEDTGLPIFDINPDTGVITTAVCCLDREKTPDYSLQIVATDGGGLKGTGTASIKVKDLNDMPPRFTKDEWFVEVEETDGTVLPEAPILTVTVNDDDEINNFQYKIIESSGYGADKFAMVKNADGTGSLKVVQPLDYEDPMQINGFRFRIQVIDNEGIDESDKYHVDHSWVIVKLKDINDNTPRFKKPHIEAAVYENAEVGKNLGTFKAIDIDKGGKSKITYSINRATDRKRQFAINQDGSVTIQRALDRETTAKHSLEILATDDGMPPRTASAILTVLVKDINDNAPEFAEDYRPILLENSPPSKIIEISAIDRDDRLKGNGPPFQFRMDPDADDVIRTSFKVEQSNKGDGLAVISSLGSFDREYRKQYTIPIVIKDSGTPPQTGTSTLTITIGDLNDNIMQPGSKEVIVYNYQGQAPDTPIGRVFVNDLDDWDTSDKLFYWDEAENPRFKLDDTSGMVTMRRGAREGRYRLRFKIYDRKHAQESYANMSVNVKHISYEAIVNSGSVRLAGITDEDFIRIWNYRTQNIFRSKLERFREKLADLLNVDAKHVDVFSVQMKDRAVPLTDVRFAVRGAYYYKAVQLNGVILLHKEEIEQEVGINITMVNVDECLLENADCGGSCTSIIEVQTNPCLVNANKTALVGVQINSTAECVCSSREYKQQQTCKSHPCLNGGRCTDSKSGIRCSCPPGYTGPRCQQVVRSFRGNGWAWYSPLDMCDKSHISVELITTKADGLIFYNGPITPPQEGDSVKQLSDFIALELEQGYPRFLIDYGSGTLELRIQTKHPLNDGEWHRIDLFWDTEQVKMVVDFCKTAEITEADDGNLVEFVDHTCQAIGKVPPFNEYLNLNTPLQIGGVFRDKFDYTYSRWQYMPLEQGYPRFLIDYGSGTLELRIQTKHPLNDGEWHRIDLFWDTEQVKMVVDFCKTAEITEADDGNLVEFVDHTCQAIGKVPPFNEYLNLNTPLQIGGVFRDKFDYTYSRWQYMPVGAGFEGCIREFKHNGILYDLSHPGLSKGSAPGCLYTQEVCDLNPQVARCLEHGKCVGSYDEAKCECNPGWTGTYCSLPTTPTTFKAHSYVKYALSFEPDKFTTQIQLRFRTRETYGELFRISDQHMREYGIIELKGAKVYFRYSLNTGQVEEQEVALTAVEVDDGQWHVVKVQRYGSAAILELDGGEGANFNQSFSFDGHQWLSVDKQEGVYAGGKPEFTGVKTYDVKSDYQKSCIDDIRYGTREPSSSATTAKNIDRYCSSNNPCQNAYCPDPFECVDLWNKYECACGDGMIISPEGKTCIDRNECLDYPCLNGGTCINQEPRLKYKCICPDSYWGESCEFLKERQALKFSTSALAAVIACLLLIIILLFLYFSCSRRRSANFNKKPATKDDIRENIINYCDEGGGENDMTAFDMKTLKIPIGPLPELVQHKAPPVRPDIAVVSDQVVGKVDVFLDDRKRRVDIDPGSGPFDDLRNYAYEGCGSTSGSLSSLQSGKSKKSPKPIIIFHTCPEQDTIINS</sequence>
<evidence type="ECO:0000256" key="6">
    <source>
        <dbReference type="ARBA" id="ARBA00022837"/>
    </source>
</evidence>
<dbReference type="Pfam" id="PF12661">
    <property type="entry name" value="hEGF"/>
    <property type="match status" value="1"/>
</dbReference>
<feature type="disulfide bond" evidence="13">
    <location>
        <begin position="845"/>
        <end position="854"/>
    </location>
</feature>
<dbReference type="PANTHER" id="PTHR24027:SF438">
    <property type="entry name" value="CADHERIN 23"/>
    <property type="match status" value="1"/>
</dbReference>
<dbReference type="InterPro" id="IPR000742">
    <property type="entry name" value="EGF"/>
</dbReference>
<dbReference type="PANTHER" id="PTHR24027">
    <property type="entry name" value="CADHERIN-23"/>
    <property type="match status" value="1"/>
</dbReference>
<dbReference type="GO" id="GO:0007411">
    <property type="term" value="P:axon guidance"/>
    <property type="evidence" value="ECO:0007669"/>
    <property type="project" value="UniProtKB-ARBA"/>
</dbReference>
<dbReference type="Pfam" id="PF01049">
    <property type="entry name" value="CADH_Y-type_LIR"/>
    <property type="match status" value="1"/>
</dbReference>
<evidence type="ECO:0000256" key="13">
    <source>
        <dbReference type="PROSITE-ProRule" id="PRU00076"/>
    </source>
</evidence>
<protein>
    <submittedName>
        <fullName evidence="19">Uncharacterized protein</fullName>
    </submittedName>
</protein>
<evidence type="ECO:0000256" key="4">
    <source>
        <dbReference type="ARBA" id="ARBA00022729"/>
    </source>
</evidence>
<evidence type="ECO:0000256" key="3">
    <source>
        <dbReference type="ARBA" id="ARBA00022692"/>
    </source>
</evidence>
<keyword evidence="7 14" id="KW-0130">Cell adhesion</keyword>
<name>A0A182JFR5_ANOAO</name>
<dbReference type="Pfam" id="PF00008">
    <property type="entry name" value="EGF"/>
    <property type="match status" value="2"/>
</dbReference>
<dbReference type="FunFam" id="2.60.120.200:FF:000040">
    <property type="entry name" value="neural-cadherin isoform X1"/>
    <property type="match status" value="1"/>
</dbReference>
<dbReference type="PROSITE" id="PS50268">
    <property type="entry name" value="CADHERIN_2"/>
    <property type="match status" value="5"/>
</dbReference>
<dbReference type="InterPro" id="IPR013320">
    <property type="entry name" value="ConA-like_dom_sf"/>
</dbReference>
<dbReference type="InterPro" id="IPR013032">
    <property type="entry name" value="EGF-like_CS"/>
</dbReference>
<keyword evidence="5" id="KW-0677">Repeat</keyword>
<dbReference type="GO" id="GO:0048589">
    <property type="term" value="P:developmental growth"/>
    <property type="evidence" value="ECO:0007669"/>
    <property type="project" value="UniProtKB-ARBA"/>
</dbReference>
<comment type="caution">
    <text evidence="13">Lacks conserved residue(s) required for the propagation of feature annotation.</text>
</comment>
<keyword evidence="3 14" id="KW-0812">Transmembrane</keyword>
<dbReference type="Pfam" id="PF24811">
    <property type="entry name" value="Ig_Shg"/>
    <property type="match status" value="1"/>
</dbReference>
<evidence type="ECO:0000256" key="14">
    <source>
        <dbReference type="RuleBase" id="RU003318"/>
    </source>
</evidence>
<keyword evidence="11" id="KW-0325">Glycoprotein</keyword>
<dbReference type="Pfam" id="PF02210">
    <property type="entry name" value="Laminin_G_2"/>
    <property type="match status" value="3"/>
</dbReference>
<feature type="domain" description="EGF-like" evidence="17">
    <location>
        <begin position="1446"/>
        <end position="1484"/>
    </location>
</feature>
<dbReference type="GO" id="GO:0048056">
    <property type="term" value="P:R3/R4 cell differentiation"/>
    <property type="evidence" value="ECO:0007669"/>
    <property type="project" value="UniProtKB-ARBA"/>
</dbReference>
<feature type="domain" description="Cadherin" evidence="18">
    <location>
        <begin position="120"/>
        <end position="223"/>
    </location>
</feature>
<keyword evidence="4" id="KW-0732">Signal</keyword>
<dbReference type="SUPFAM" id="SSF49899">
    <property type="entry name" value="Concanavalin A-like lectins/glucanases"/>
    <property type="match status" value="3"/>
</dbReference>
<dbReference type="SMART" id="SM00112">
    <property type="entry name" value="CA"/>
    <property type="match status" value="5"/>
</dbReference>
<evidence type="ECO:0000256" key="5">
    <source>
        <dbReference type="ARBA" id="ARBA00022737"/>
    </source>
</evidence>
<dbReference type="CDD" id="cd00110">
    <property type="entry name" value="LamG"/>
    <property type="match status" value="3"/>
</dbReference>
<dbReference type="SMART" id="SM00181">
    <property type="entry name" value="EGF"/>
    <property type="match status" value="4"/>
</dbReference>
<dbReference type="PROSITE" id="PS50025">
    <property type="entry name" value="LAM_G_DOMAIN"/>
    <property type="match status" value="2"/>
</dbReference>
<evidence type="ECO:0000256" key="9">
    <source>
        <dbReference type="ARBA" id="ARBA00023136"/>
    </source>
</evidence>
<comment type="function">
    <text evidence="15">Cadherins are calcium-dependent cell adhesion proteins.</text>
</comment>
<keyword evidence="10 13" id="KW-1015">Disulfide bond</keyword>
<feature type="domain" description="Cadherin" evidence="18">
    <location>
        <begin position="237"/>
        <end position="342"/>
    </location>
</feature>
<dbReference type="GO" id="GO:0016477">
    <property type="term" value="P:cell migration"/>
    <property type="evidence" value="ECO:0007669"/>
    <property type="project" value="TreeGrafter"/>
</dbReference>
<dbReference type="Gene3D" id="2.60.120.200">
    <property type="match status" value="3"/>
</dbReference>
<evidence type="ECO:0000256" key="2">
    <source>
        <dbReference type="ARBA" id="ARBA00022536"/>
    </source>
</evidence>
<keyword evidence="8" id="KW-1133">Transmembrane helix</keyword>
<dbReference type="SMART" id="SM00282">
    <property type="entry name" value="LamG"/>
    <property type="match status" value="3"/>
</dbReference>
<dbReference type="InterPro" id="IPR002126">
    <property type="entry name" value="Cadherin-like_dom"/>
</dbReference>
<dbReference type="FunFam" id="2.60.40.60:FF:000039">
    <property type="entry name" value="FAT atypical cadherin 3"/>
    <property type="match status" value="1"/>
</dbReference>
<dbReference type="GO" id="GO:0007156">
    <property type="term" value="P:homophilic cell adhesion via plasma membrane adhesion molecules"/>
    <property type="evidence" value="ECO:0007669"/>
    <property type="project" value="InterPro"/>
</dbReference>
<dbReference type="InterPro" id="IPR001791">
    <property type="entry name" value="Laminin_G"/>
</dbReference>
<feature type="domain" description="Laminin G" evidence="16">
    <location>
        <begin position="856"/>
        <end position="1176"/>
    </location>
</feature>
<organism evidence="19">
    <name type="scientific">Anopheles atroparvus</name>
    <name type="common">European mosquito</name>
    <dbReference type="NCBI Taxonomy" id="41427"/>
    <lineage>
        <taxon>Eukaryota</taxon>
        <taxon>Metazoa</taxon>
        <taxon>Ecdysozoa</taxon>
        <taxon>Arthropoda</taxon>
        <taxon>Hexapoda</taxon>
        <taxon>Insecta</taxon>
        <taxon>Pterygota</taxon>
        <taxon>Neoptera</taxon>
        <taxon>Endopterygota</taxon>
        <taxon>Diptera</taxon>
        <taxon>Nematocera</taxon>
        <taxon>Culicoidea</taxon>
        <taxon>Culicidae</taxon>
        <taxon>Anophelinae</taxon>
        <taxon>Anopheles</taxon>
    </lineage>
</organism>
<dbReference type="PROSITE" id="PS00022">
    <property type="entry name" value="EGF_1"/>
    <property type="match status" value="3"/>
</dbReference>
<evidence type="ECO:0000256" key="10">
    <source>
        <dbReference type="ARBA" id="ARBA00023157"/>
    </source>
</evidence>
<dbReference type="PRINTS" id="PR00205">
    <property type="entry name" value="CADHERIN"/>
</dbReference>
<keyword evidence="2 13" id="KW-0245">EGF-like domain</keyword>
<dbReference type="GO" id="GO:0016318">
    <property type="term" value="P:ommatidial rotation"/>
    <property type="evidence" value="ECO:0007669"/>
    <property type="project" value="UniProtKB-ARBA"/>
</dbReference>
<feature type="domain" description="Cadherin" evidence="18">
    <location>
        <begin position="447"/>
        <end position="563"/>
    </location>
</feature>
<dbReference type="PROSITE" id="PS01186">
    <property type="entry name" value="EGF_2"/>
    <property type="match status" value="2"/>
</dbReference>
<dbReference type="STRING" id="41427.A0A182JFR5"/>
<dbReference type="InterPro" id="IPR000233">
    <property type="entry name" value="Cadherin_Y-type_LIR"/>
</dbReference>
<evidence type="ECO:0000259" key="18">
    <source>
        <dbReference type="PROSITE" id="PS50268"/>
    </source>
</evidence>
<feature type="disulfide bond" evidence="13">
    <location>
        <begin position="1474"/>
        <end position="1483"/>
    </location>
</feature>
<dbReference type="PROSITE" id="PS00232">
    <property type="entry name" value="CADHERIN_1"/>
    <property type="match status" value="2"/>
</dbReference>
<proteinExistence type="predicted"/>
<feature type="domain" description="Cadherin" evidence="18">
    <location>
        <begin position="343"/>
        <end position="447"/>
    </location>
</feature>
<feature type="domain" description="EGF-like" evidence="17">
    <location>
        <begin position="819"/>
        <end position="855"/>
    </location>
</feature>
<evidence type="ECO:0000256" key="12">
    <source>
        <dbReference type="PROSITE-ProRule" id="PRU00043"/>
    </source>
</evidence>
<dbReference type="SMART" id="SM00179">
    <property type="entry name" value="EGF_CA"/>
    <property type="match status" value="4"/>
</dbReference>
<comment type="subcellular location">
    <subcellularLocation>
        <location evidence="1 14">Cell membrane</location>
        <topology evidence="1 14">Single-pass type I membrane protein</topology>
    </subcellularLocation>
</comment>
<dbReference type="InterPro" id="IPR039808">
    <property type="entry name" value="Cadherin"/>
</dbReference>
<dbReference type="InterPro" id="IPR056370">
    <property type="entry name" value="Shg-like_Ig-like"/>
</dbReference>
<feature type="domain" description="EGF-like" evidence="17">
    <location>
        <begin position="1184"/>
        <end position="1219"/>
    </location>
</feature>
<evidence type="ECO:0000256" key="1">
    <source>
        <dbReference type="ARBA" id="ARBA00004251"/>
    </source>
</evidence>
<dbReference type="CDD" id="cd11304">
    <property type="entry name" value="Cadherin_repeat"/>
    <property type="match status" value="4"/>
</dbReference>
<dbReference type="InterPro" id="IPR015919">
    <property type="entry name" value="Cadherin-like_sf"/>
</dbReference>
<dbReference type="GO" id="GO:0016342">
    <property type="term" value="C:catenin complex"/>
    <property type="evidence" value="ECO:0007669"/>
    <property type="project" value="TreeGrafter"/>
</dbReference>
<evidence type="ECO:0000256" key="11">
    <source>
        <dbReference type="ARBA" id="ARBA00023180"/>
    </source>
</evidence>
<dbReference type="GO" id="GO:0045296">
    <property type="term" value="F:cadherin binding"/>
    <property type="evidence" value="ECO:0007669"/>
    <property type="project" value="TreeGrafter"/>
</dbReference>
<dbReference type="GO" id="GO:0120035">
    <property type="term" value="P:regulation of plasma membrane bounded cell projection organization"/>
    <property type="evidence" value="ECO:0007669"/>
    <property type="project" value="UniProtKB-ARBA"/>
</dbReference>
<dbReference type="GO" id="GO:0050769">
    <property type="term" value="P:positive regulation of neurogenesis"/>
    <property type="evidence" value="ECO:0007669"/>
    <property type="project" value="UniProtKB-ARBA"/>
</dbReference>
<evidence type="ECO:0000256" key="15">
    <source>
        <dbReference type="RuleBase" id="RU004357"/>
    </source>
</evidence>
<reference evidence="19" key="1">
    <citation type="submission" date="2022-08" db="UniProtKB">
        <authorList>
            <consortium name="EnsemblMetazoa"/>
        </authorList>
    </citation>
    <scope>IDENTIFICATION</scope>
    <source>
        <strain evidence="19">EBRO</strain>
    </source>
</reference>
<keyword evidence="9" id="KW-0472">Membrane</keyword>
<dbReference type="PROSITE" id="PS50026">
    <property type="entry name" value="EGF_3"/>
    <property type="match status" value="3"/>
</dbReference>
<feature type="disulfide bond" evidence="13">
    <location>
        <begin position="1209"/>
        <end position="1218"/>
    </location>
</feature>
<dbReference type="Gene3D" id="4.10.900.10">
    <property type="entry name" value="TCF3-CBD (Catenin binding domain)"/>
    <property type="match status" value="1"/>
</dbReference>
<accession>A0A182JFR5</accession>
<dbReference type="GO" id="GO:0005911">
    <property type="term" value="C:cell-cell junction"/>
    <property type="evidence" value="ECO:0007669"/>
    <property type="project" value="UniProtKB-ARBA"/>
</dbReference>
<feature type="disulfide bond" evidence="13">
    <location>
        <begin position="1455"/>
        <end position="1472"/>
    </location>
</feature>
<dbReference type="GO" id="GO:0040008">
    <property type="term" value="P:regulation of growth"/>
    <property type="evidence" value="ECO:0007669"/>
    <property type="project" value="UniProtKB-ARBA"/>
</dbReference>
<keyword evidence="6 12" id="KW-0106">Calcium</keyword>
<dbReference type="SUPFAM" id="SSF57196">
    <property type="entry name" value="EGF/Laminin"/>
    <property type="match status" value="2"/>
</dbReference>
<evidence type="ECO:0000256" key="8">
    <source>
        <dbReference type="ARBA" id="ARBA00022989"/>
    </source>
</evidence>
<dbReference type="InterPro" id="IPR020894">
    <property type="entry name" value="Cadherin_CS"/>
</dbReference>
<dbReference type="Gene3D" id="2.10.25.10">
    <property type="entry name" value="Laminin"/>
    <property type="match status" value="4"/>
</dbReference>
<dbReference type="FunFam" id="2.60.120.200:FF:000044">
    <property type="entry name" value="neural-cadherin isoform X1"/>
    <property type="match status" value="1"/>
</dbReference>
<feature type="domain" description="Laminin G" evidence="16">
    <location>
        <begin position="1222"/>
        <end position="1409"/>
    </location>
</feature>
<evidence type="ECO:0000259" key="16">
    <source>
        <dbReference type="PROSITE" id="PS50025"/>
    </source>
</evidence>
<dbReference type="InterPro" id="IPR027397">
    <property type="entry name" value="Catenin-bd_sf"/>
</dbReference>
<dbReference type="EnsemblMetazoa" id="AATE017235-RA">
    <property type="protein sequence ID" value="AATE017235-PA.1"/>
    <property type="gene ID" value="AATE017235"/>
</dbReference>
<dbReference type="GO" id="GO:0007476">
    <property type="term" value="P:imaginal disc-derived wing morphogenesis"/>
    <property type="evidence" value="ECO:0007669"/>
    <property type="project" value="UniProtKB-ARBA"/>
</dbReference>